<evidence type="ECO:0000313" key="3">
    <source>
        <dbReference type="EMBL" id="TDR80415.1"/>
    </source>
</evidence>
<protein>
    <submittedName>
        <fullName evidence="3">CNP1-like family protein</fullName>
    </submittedName>
</protein>
<name>A0A4R7B9E1_9NEIS</name>
<feature type="chain" id="PRO_5020362404" evidence="1">
    <location>
        <begin position="22"/>
        <end position="177"/>
    </location>
</feature>
<dbReference type="EMBL" id="SNZP01000005">
    <property type="protein sequence ID" value="TDR80415.1"/>
    <property type="molecule type" value="Genomic_DNA"/>
</dbReference>
<feature type="domain" description="CNP1-like uncharacterised" evidence="2">
    <location>
        <begin position="43"/>
        <end position="169"/>
    </location>
</feature>
<organism evidence="3 4">
    <name type="scientific">Paludibacterium purpuratum</name>
    <dbReference type="NCBI Taxonomy" id="1144873"/>
    <lineage>
        <taxon>Bacteria</taxon>
        <taxon>Pseudomonadati</taxon>
        <taxon>Pseudomonadota</taxon>
        <taxon>Betaproteobacteria</taxon>
        <taxon>Neisseriales</taxon>
        <taxon>Chromobacteriaceae</taxon>
        <taxon>Paludibacterium</taxon>
    </lineage>
</organism>
<dbReference type="AlphaFoldDB" id="A0A4R7B9E1"/>
<feature type="signal peptide" evidence="1">
    <location>
        <begin position="1"/>
        <end position="21"/>
    </location>
</feature>
<proteinExistence type="predicted"/>
<keyword evidence="4" id="KW-1185">Reference proteome</keyword>
<keyword evidence="1" id="KW-0732">Signal</keyword>
<dbReference type="InterPro" id="IPR014861">
    <property type="entry name" value="CNP1-like_dom"/>
</dbReference>
<evidence type="ECO:0000256" key="1">
    <source>
        <dbReference type="SAM" id="SignalP"/>
    </source>
</evidence>
<sequence length="177" mass="19986">MHLKLFVTALACGLLAQTTLANPSKAGYKPINNQQYAFEDLGPWKEGDVTVPSYPDKPDWVGFFVPLKTNYQFFVDSKTLSIGQDGVVRFVLRVVSPSGAENVSYEGIRCQSKESRSYAFGDTLGKKWYESTRAIWKRLSGDDTTRERLAEDLCTDDWHVPTDAPQALMLLKKSPWR</sequence>
<dbReference type="OrthoDB" id="8612340at2"/>
<evidence type="ECO:0000259" key="2">
    <source>
        <dbReference type="Pfam" id="PF08750"/>
    </source>
</evidence>
<accession>A0A4R7B9E1</accession>
<dbReference type="Pfam" id="PF08750">
    <property type="entry name" value="CNP1"/>
    <property type="match status" value="1"/>
</dbReference>
<evidence type="ECO:0000313" key="4">
    <source>
        <dbReference type="Proteomes" id="UP000295611"/>
    </source>
</evidence>
<comment type="caution">
    <text evidence="3">The sequence shown here is derived from an EMBL/GenBank/DDBJ whole genome shotgun (WGS) entry which is preliminary data.</text>
</comment>
<gene>
    <name evidence="3" type="ORF">DFP86_105284</name>
</gene>
<reference evidence="3 4" key="1">
    <citation type="submission" date="2019-03" db="EMBL/GenBank/DDBJ databases">
        <title>Genomic Encyclopedia of Type Strains, Phase III (KMG-III): the genomes of soil and plant-associated and newly described type strains.</title>
        <authorList>
            <person name="Whitman W."/>
        </authorList>
    </citation>
    <scope>NUCLEOTIDE SEQUENCE [LARGE SCALE GENOMIC DNA]</scope>
    <source>
        <strain evidence="3 4">CECT 8976</strain>
    </source>
</reference>
<dbReference type="Proteomes" id="UP000295611">
    <property type="component" value="Unassembled WGS sequence"/>
</dbReference>
<dbReference type="RefSeq" id="WP_133679989.1">
    <property type="nucleotide sequence ID" value="NZ_SNZP01000005.1"/>
</dbReference>